<dbReference type="InterPro" id="IPR013087">
    <property type="entry name" value="Znf_C2H2_type"/>
</dbReference>
<dbReference type="PANTHER" id="PTHR24408:SF58">
    <property type="entry name" value="TRANSCRIPTION FACTOR (TFIIIA), PUTATIVE (AFU_ORTHOLOGUE AFUA_1G05150)-RELATED"/>
    <property type="match status" value="1"/>
</dbReference>
<dbReference type="AlphaFoldDB" id="A0A3L8DSH4"/>
<name>A0A3L8DSH4_OOCBI</name>
<gene>
    <name evidence="8" type="ORF">DMN91_005401</name>
</gene>
<proteinExistence type="predicted"/>
<sequence>MRTTYIVQVIAVITFSTSTVLRVLWCPEHPLRFSCGSKSLEKSEKTLEIRIKTDVRYEMKEHRSMDESLTYTSNRQQKRLIQEQRSPHSTVTTSAWNDGMKEELAKDNNNNLSVSSGRYANDSLWAGHSYSTTDCSSSPTSECSPRAACNDCTVPTEFTPHRNILDEYRLNRSISDAMRLSGVDTNVPRDTLQCPMCTFSTSNRLEFTNHLISCCTLKRDNDAAPRAVLARFPNRATERSSNEDDYSPTLRERAEREIDRSTIGLGDFSVDWQGDVKKQVKSFREGKCCKQCNYVANTKMEYWEHMRCHIKGFTCPKCSFVTKYKHHMNHHWLSVHDGSKPFKCKKCSYTCVSKSMLTSHLKKHSNVYPYRCANCTYKTKFCNALKKHLRKKGHEPAVVLNADGSPNPLSIIDVYGTKRGPKQRPSDKKRDESDQNEDVTTTNDDQSGSAGPISPVSPLESPVAAHSLATSTTNGTTNDTAGGSQSAMNQNRSIVTFPYSDLVAAFNLSNLLFREDVRGTAADYAQRSDVLLEYTKKMNYNLGNLVVPGSFVQNLAMTCFDGTDDNDNDKSETYANGNANDTIEGSSAFVTSRLPPIEAREDKSTNAPLDLRKTDVIRKNQFHLELSITDLPERTISSNRRKGKAVKLDRRLVEKYEEPANDAEFFESTTVGTKERKNCSYDKIEDDRRTIASLTDNRLICYYCEIAFGDAAMYSVHMGYHGFNDPYTCNMCGHQCTDRLSFFLHIGRSKHT</sequence>
<evidence type="ECO:0000313" key="8">
    <source>
        <dbReference type="EMBL" id="RLU23123.1"/>
    </source>
</evidence>
<feature type="compositionally biased region" description="Basic and acidic residues" evidence="6">
    <location>
        <begin position="424"/>
        <end position="433"/>
    </location>
</feature>
<dbReference type="GO" id="GO:0008270">
    <property type="term" value="F:zinc ion binding"/>
    <property type="evidence" value="ECO:0007669"/>
    <property type="project" value="UniProtKB-KW"/>
</dbReference>
<evidence type="ECO:0000256" key="5">
    <source>
        <dbReference type="PROSITE-ProRule" id="PRU00042"/>
    </source>
</evidence>
<keyword evidence="3 5" id="KW-0863">Zinc-finger</keyword>
<feature type="region of interest" description="Disordered" evidence="6">
    <location>
        <begin position="410"/>
        <end position="460"/>
    </location>
</feature>
<dbReference type="PROSITE" id="PS00028">
    <property type="entry name" value="ZINC_FINGER_C2H2_1"/>
    <property type="match status" value="3"/>
</dbReference>
<dbReference type="OrthoDB" id="10015593at2759"/>
<accession>A0A3L8DSH4</accession>
<dbReference type="PANTHER" id="PTHR24408">
    <property type="entry name" value="ZINC FINGER PROTEIN"/>
    <property type="match status" value="1"/>
</dbReference>
<dbReference type="InterPro" id="IPR036236">
    <property type="entry name" value="Znf_C2H2_sf"/>
</dbReference>
<dbReference type="Proteomes" id="UP000279307">
    <property type="component" value="Chromosome 5"/>
</dbReference>
<feature type="compositionally biased region" description="Polar residues" evidence="6">
    <location>
        <begin position="438"/>
        <end position="449"/>
    </location>
</feature>
<evidence type="ECO:0000256" key="2">
    <source>
        <dbReference type="ARBA" id="ARBA00022737"/>
    </source>
</evidence>
<evidence type="ECO:0000259" key="7">
    <source>
        <dbReference type="PROSITE" id="PS50157"/>
    </source>
</evidence>
<protein>
    <recommendedName>
        <fullName evidence="7">C2H2-type domain-containing protein</fullName>
    </recommendedName>
</protein>
<evidence type="ECO:0000256" key="1">
    <source>
        <dbReference type="ARBA" id="ARBA00022723"/>
    </source>
</evidence>
<dbReference type="GO" id="GO:0005634">
    <property type="term" value="C:nucleus"/>
    <property type="evidence" value="ECO:0007669"/>
    <property type="project" value="TreeGrafter"/>
</dbReference>
<comment type="caution">
    <text evidence="8">The sequence shown here is derived from an EMBL/GenBank/DDBJ whole genome shotgun (WGS) entry which is preliminary data.</text>
</comment>
<evidence type="ECO:0000256" key="6">
    <source>
        <dbReference type="SAM" id="MobiDB-lite"/>
    </source>
</evidence>
<dbReference type="GO" id="GO:0000981">
    <property type="term" value="F:DNA-binding transcription factor activity, RNA polymerase II-specific"/>
    <property type="evidence" value="ECO:0007669"/>
    <property type="project" value="TreeGrafter"/>
</dbReference>
<dbReference type="Gene3D" id="3.30.160.60">
    <property type="entry name" value="Classic Zinc Finger"/>
    <property type="match status" value="2"/>
</dbReference>
<organism evidence="8 9">
    <name type="scientific">Ooceraea biroi</name>
    <name type="common">Clonal raider ant</name>
    <name type="synonym">Cerapachys biroi</name>
    <dbReference type="NCBI Taxonomy" id="2015173"/>
    <lineage>
        <taxon>Eukaryota</taxon>
        <taxon>Metazoa</taxon>
        <taxon>Ecdysozoa</taxon>
        <taxon>Arthropoda</taxon>
        <taxon>Hexapoda</taxon>
        <taxon>Insecta</taxon>
        <taxon>Pterygota</taxon>
        <taxon>Neoptera</taxon>
        <taxon>Endopterygota</taxon>
        <taxon>Hymenoptera</taxon>
        <taxon>Apocrita</taxon>
        <taxon>Aculeata</taxon>
        <taxon>Formicoidea</taxon>
        <taxon>Formicidae</taxon>
        <taxon>Dorylinae</taxon>
        <taxon>Ooceraea</taxon>
    </lineage>
</organism>
<evidence type="ECO:0000313" key="9">
    <source>
        <dbReference type="Proteomes" id="UP000279307"/>
    </source>
</evidence>
<dbReference type="SMART" id="SM00355">
    <property type="entry name" value="ZnF_C2H2"/>
    <property type="match status" value="7"/>
</dbReference>
<dbReference type="SUPFAM" id="SSF57667">
    <property type="entry name" value="beta-beta-alpha zinc fingers"/>
    <property type="match status" value="2"/>
</dbReference>
<dbReference type="EMBL" id="QOIP01000005">
    <property type="protein sequence ID" value="RLU23123.1"/>
    <property type="molecule type" value="Genomic_DNA"/>
</dbReference>
<evidence type="ECO:0000256" key="3">
    <source>
        <dbReference type="ARBA" id="ARBA00022771"/>
    </source>
</evidence>
<keyword evidence="4" id="KW-0862">Zinc</keyword>
<dbReference type="PROSITE" id="PS50157">
    <property type="entry name" value="ZINC_FINGER_C2H2_2"/>
    <property type="match status" value="2"/>
</dbReference>
<keyword evidence="1" id="KW-0479">Metal-binding</keyword>
<evidence type="ECO:0000256" key="4">
    <source>
        <dbReference type="ARBA" id="ARBA00022833"/>
    </source>
</evidence>
<dbReference type="GO" id="GO:0043565">
    <property type="term" value="F:sequence-specific DNA binding"/>
    <property type="evidence" value="ECO:0007669"/>
    <property type="project" value="TreeGrafter"/>
</dbReference>
<feature type="domain" description="C2H2-type" evidence="7">
    <location>
        <begin position="342"/>
        <end position="369"/>
    </location>
</feature>
<reference evidence="8 9" key="1">
    <citation type="journal article" date="2018" name="Genome Res.">
        <title>The genomic architecture and molecular evolution of ant odorant receptors.</title>
        <authorList>
            <person name="McKenzie S.K."/>
            <person name="Kronauer D.J.C."/>
        </authorList>
    </citation>
    <scope>NUCLEOTIDE SEQUENCE [LARGE SCALE GENOMIC DNA]</scope>
    <source>
        <strain evidence="8">Clonal line C1</strain>
    </source>
</reference>
<keyword evidence="2" id="KW-0677">Repeat</keyword>
<feature type="domain" description="C2H2-type" evidence="7">
    <location>
        <begin position="313"/>
        <end position="341"/>
    </location>
</feature>